<evidence type="ECO:0000256" key="1">
    <source>
        <dbReference type="ARBA" id="ARBA00000085"/>
    </source>
</evidence>
<dbReference type="RefSeq" id="WP_188962635.1">
    <property type="nucleotide sequence ID" value="NZ_BMOE01000005.1"/>
</dbReference>
<dbReference type="GO" id="GO:0006355">
    <property type="term" value="P:regulation of DNA-templated transcription"/>
    <property type="evidence" value="ECO:0007669"/>
    <property type="project" value="InterPro"/>
</dbReference>
<keyword evidence="10" id="KW-0175">Coiled coil</keyword>
<evidence type="ECO:0000256" key="6">
    <source>
        <dbReference type="ARBA" id="ARBA00022692"/>
    </source>
</evidence>
<dbReference type="PROSITE" id="PS50112">
    <property type="entry name" value="PAS"/>
    <property type="match status" value="2"/>
</dbReference>
<reference evidence="17" key="2">
    <citation type="submission" date="2020-09" db="EMBL/GenBank/DDBJ databases">
        <authorList>
            <person name="Sun Q."/>
            <person name="Ohkuma M."/>
        </authorList>
    </citation>
    <scope>NUCLEOTIDE SEQUENCE</scope>
    <source>
        <strain evidence="17">JCM 14371</strain>
    </source>
</reference>
<dbReference type="InterPro" id="IPR013767">
    <property type="entry name" value="PAS_fold"/>
</dbReference>
<accession>A0A917PFD7</accession>
<evidence type="ECO:0000259" key="13">
    <source>
        <dbReference type="PROSITE" id="PS50109"/>
    </source>
</evidence>
<dbReference type="Gene3D" id="3.30.450.20">
    <property type="entry name" value="PAS domain"/>
    <property type="match status" value="2"/>
</dbReference>
<feature type="transmembrane region" description="Helical" evidence="12">
    <location>
        <begin position="31"/>
        <end position="54"/>
    </location>
</feature>
<dbReference type="FunFam" id="3.30.450.20:FF:000099">
    <property type="entry name" value="Sensory box sensor histidine kinase"/>
    <property type="match status" value="1"/>
</dbReference>
<sequence length="1110" mass="121692">MTVPQDPAGEPGHPRDLLWRPLGRVRGLLPAPLWVMLLVLLLTVLAFLTVRSLVREQQTARFEREVTAYERDLRARFQGYVSVMLGVRAAWEALGNASDARTAAPPATRPPLNVQAFARLVEGLDLTTRSPGLSNIGYAPLLNAADRAAYARTLPLLAGDPTVHLHPVSTLARSLPVTYLAPITNTSVLGYDMYSDPVRRAALDRAITRDLVSATGRLTLMNLPVNDPDRDGFILYVPLHTQGRVTGVLYAPLRLSAVLPTVAGTGENRLNIEVTLQGQRVGNGRVLPGAGFRQSEVLNLAGQDWTLDFSAAPGFGRDAATEIPWLVLLVGTVVSLLAALATQAQVVARQRAERVSRSLRLSQTRLERSRAEFESVFRAMQDTAVFTDTTGRVLFANDALNRSFGLSPFELRGSPIGDLHADPLLLDRLDALPGPHLVTTVFRRRGGGTFYGEMQRSRVVGEGGEPLGQLEVIRDVSERLAADRALREGERRYQGVLEGMPQIVFLTDAGGRVSYLNRRWQEYVGQPPEPAPADATPDWSAALLRAVHPDDRAEFTARWDEALALGRDLEVEHRLRGRDGLYRTFVTRGRPVLDSRGQVQEWVGSSTDIDDQIYAELNSRLLADVGQALNERHPDPRSDDEPAPDPFTDPGIRAALDLMTVRFADSVALWPGPELAPLIRSAQDTDIGAPDTGAPDTGAPDTGAPDTHHTDALHLDTLYPDATHLQAPTHAPTTVPLVRGRARRAGLQELGALDGLDGLVTSAMYRPDPTVYHSARLHPLGLSSAVLYPLVQADQPLGVLAIGFRQPLRDRDLDLGRELAQRVTSAFDTRTLLARLRAARASLQDLNNSLEVRVEERTLQLSEANAELEAFSYSVSHDLRTPLRHITGFADLLRREQGENAGPKSTRYLNVITDAAGRMGQLIDNLLEFSRTSRTELRRLPLDLSAVVDAAVHDLAPDQGERAVEWRVSPLPTLVGDAALLRQVIDNLLSNALKYTRPRDVAVIEVRAEAHGREVWVSVRDNGVGFEPAYVGKLFGVFQRLHRTEEFEGTGIGLANVRRIVARHGGRVWAESGDPDRPGATFWFSLPLEPLTLEKTGRARKDSSAQEATQ</sequence>
<dbReference type="GO" id="GO:0030295">
    <property type="term" value="F:protein kinase activator activity"/>
    <property type="evidence" value="ECO:0007669"/>
    <property type="project" value="TreeGrafter"/>
</dbReference>
<comment type="subcellular location">
    <subcellularLocation>
        <location evidence="2">Membrane</location>
    </subcellularLocation>
</comment>
<dbReference type="SMART" id="SM00086">
    <property type="entry name" value="PAC"/>
    <property type="match status" value="2"/>
</dbReference>
<keyword evidence="6 12" id="KW-0812">Transmembrane</keyword>
<evidence type="ECO:0000259" key="15">
    <source>
        <dbReference type="PROSITE" id="PS50113"/>
    </source>
</evidence>
<dbReference type="Pfam" id="PF00989">
    <property type="entry name" value="PAS"/>
    <property type="match status" value="1"/>
</dbReference>
<dbReference type="SUPFAM" id="SSF55785">
    <property type="entry name" value="PYP-like sensor domain (PAS domain)"/>
    <property type="match status" value="2"/>
</dbReference>
<dbReference type="GO" id="GO:0016020">
    <property type="term" value="C:membrane"/>
    <property type="evidence" value="ECO:0007669"/>
    <property type="project" value="UniProtKB-SubCell"/>
</dbReference>
<dbReference type="Pfam" id="PF03924">
    <property type="entry name" value="CHASE"/>
    <property type="match status" value="1"/>
</dbReference>
<feature type="transmembrane region" description="Helical" evidence="12">
    <location>
        <begin position="323"/>
        <end position="341"/>
    </location>
</feature>
<dbReference type="NCBIfam" id="TIGR00229">
    <property type="entry name" value="sensory_box"/>
    <property type="match status" value="2"/>
</dbReference>
<dbReference type="SUPFAM" id="SSF47384">
    <property type="entry name" value="Homodimeric domain of signal transducing histidine kinase"/>
    <property type="match status" value="1"/>
</dbReference>
<proteinExistence type="predicted"/>
<dbReference type="FunFam" id="3.30.565.10:FF:000006">
    <property type="entry name" value="Sensor histidine kinase WalK"/>
    <property type="match status" value="1"/>
</dbReference>
<feature type="domain" description="Histidine kinase" evidence="13">
    <location>
        <begin position="874"/>
        <end position="1090"/>
    </location>
</feature>
<keyword evidence="18" id="KW-1185">Reference proteome</keyword>
<dbReference type="PRINTS" id="PR00344">
    <property type="entry name" value="BCTRLSENSOR"/>
</dbReference>
<keyword evidence="4" id="KW-0597">Phosphoprotein</keyword>
<feature type="domain" description="PAS" evidence="14">
    <location>
        <begin position="489"/>
        <end position="566"/>
    </location>
</feature>
<evidence type="ECO:0000256" key="5">
    <source>
        <dbReference type="ARBA" id="ARBA00022679"/>
    </source>
</evidence>
<dbReference type="FunFam" id="1.10.287.130:FF:000070">
    <property type="entry name" value="Histidine kinase sensor protein"/>
    <property type="match status" value="1"/>
</dbReference>
<dbReference type="InterPro" id="IPR050351">
    <property type="entry name" value="BphY/WalK/GraS-like"/>
</dbReference>
<evidence type="ECO:0000256" key="3">
    <source>
        <dbReference type="ARBA" id="ARBA00012438"/>
    </source>
</evidence>
<dbReference type="Pfam" id="PF08447">
    <property type="entry name" value="PAS_3"/>
    <property type="match status" value="1"/>
</dbReference>
<dbReference type="EC" id="2.7.13.3" evidence="3"/>
<dbReference type="GO" id="GO:0007234">
    <property type="term" value="P:osmosensory signaling via phosphorelay pathway"/>
    <property type="evidence" value="ECO:0007669"/>
    <property type="project" value="TreeGrafter"/>
</dbReference>
<dbReference type="PROSITE" id="PS50113">
    <property type="entry name" value="PAC"/>
    <property type="match status" value="2"/>
</dbReference>
<dbReference type="InterPro" id="IPR036097">
    <property type="entry name" value="HisK_dim/P_sf"/>
</dbReference>
<dbReference type="CDD" id="cd00130">
    <property type="entry name" value="PAS"/>
    <property type="match status" value="2"/>
</dbReference>
<feature type="region of interest" description="Disordered" evidence="11">
    <location>
        <begin position="684"/>
        <end position="710"/>
    </location>
</feature>
<evidence type="ECO:0000256" key="9">
    <source>
        <dbReference type="ARBA" id="ARBA00023136"/>
    </source>
</evidence>
<dbReference type="SMART" id="SM00091">
    <property type="entry name" value="PAS"/>
    <property type="match status" value="2"/>
</dbReference>
<dbReference type="InterPro" id="IPR004358">
    <property type="entry name" value="Sig_transdc_His_kin-like_C"/>
</dbReference>
<keyword evidence="8 12" id="KW-1133">Transmembrane helix</keyword>
<keyword evidence="7" id="KW-0418">Kinase</keyword>
<evidence type="ECO:0000259" key="16">
    <source>
        <dbReference type="PROSITE" id="PS50839"/>
    </source>
</evidence>
<evidence type="ECO:0000256" key="7">
    <source>
        <dbReference type="ARBA" id="ARBA00022777"/>
    </source>
</evidence>
<dbReference type="Gene3D" id="3.30.450.350">
    <property type="entry name" value="CHASE domain"/>
    <property type="match status" value="1"/>
</dbReference>
<dbReference type="InterPro" id="IPR036890">
    <property type="entry name" value="HATPase_C_sf"/>
</dbReference>
<dbReference type="SMART" id="SM01079">
    <property type="entry name" value="CHASE"/>
    <property type="match status" value="1"/>
</dbReference>
<dbReference type="Gene3D" id="1.10.287.130">
    <property type="match status" value="1"/>
</dbReference>
<dbReference type="PANTHER" id="PTHR42878">
    <property type="entry name" value="TWO-COMPONENT HISTIDINE KINASE"/>
    <property type="match status" value="1"/>
</dbReference>
<dbReference type="Pfam" id="PF00512">
    <property type="entry name" value="HisKA"/>
    <property type="match status" value="1"/>
</dbReference>
<dbReference type="InterPro" id="IPR013655">
    <property type="entry name" value="PAS_fold_3"/>
</dbReference>
<dbReference type="InterPro" id="IPR029016">
    <property type="entry name" value="GAF-like_dom_sf"/>
</dbReference>
<evidence type="ECO:0000256" key="11">
    <source>
        <dbReference type="SAM" id="MobiDB-lite"/>
    </source>
</evidence>
<dbReference type="SMART" id="SM00388">
    <property type="entry name" value="HisKA"/>
    <property type="match status" value="1"/>
</dbReference>
<reference evidence="17" key="1">
    <citation type="journal article" date="2014" name="Int. J. Syst. Evol. Microbiol.">
        <title>Complete genome sequence of Corynebacterium casei LMG S-19264T (=DSM 44701T), isolated from a smear-ripened cheese.</title>
        <authorList>
            <consortium name="US DOE Joint Genome Institute (JGI-PGF)"/>
            <person name="Walter F."/>
            <person name="Albersmeier A."/>
            <person name="Kalinowski J."/>
            <person name="Ruckert C."/>
        </authorList>
    </citation>
    <scope>NUCLEOTIDE SEQUENCE</scope>
    <source>
        <strain evidence="17">JCM 14371</strain>
    </source>
</reference>
<dbReference type="InterPro" id="IPR035965">
    <property type="entry name" value="PAS-like_dom_sf"/>
</dbReference>
<organism evidence="17 18">
    <name type="scientific">Deinococcus aquiradiocola</name>
    <dbReference type="NCBI Taxonomy" id="393059"/>
    <lineage>
        <taxon>Bacteria</taxon>
        <taxon>Thermotogati</taxon>
        <taxon>Deinococcota</taxon>
        <taxon>Deinococci</taxon>
        <taxon>Deinococcales</taxon>
        <taxon>Deinococcaceae</taxon>
        <taxon>Deinococcus</taxon>
    </lineage>
</organism>
<comment type="caution">
    <text evidence="17">The sequence shown here is derived from an EMBL/GenBank/DDBJ whole genome shotgun (WGS) entry which is preliminary data.</text>
</comment>
<dbReference type="InterPro" id="IPR003594">
    <property type="entry name" value="HATPase_dom"/>
</dbReference>
<dbReference type="AlphaFoldDB" id="A0A917PFD7"/>
<feature type="domain" description="PAS" evidence="14">
    <location>
        <begin position="369"/>
        <end position="413"/>
    </location>
</feature>
<dbReference type="GO" id="GO:0000155">
    <property type="term" value="F:phosphorelay sensor kinase activity"/>
    <property type="evidence" value="ECO:0007669"/>
    <property type="project" value="InterPro"/>
</dbReference>
<dbReference type="PANTHER" id="PTHR42878:SF15">
    <property type="entry name" value="BACTERIOPHYTOCHROME"/>
    <property type="match status" value="1"/>
</dbReference>
<dbReference type="InterPro" id="IPR042240">
    <property type="entry name" value="CHASE_sf"/>
</dbReference>
<feature type="domain" description="PAC" evidence="15">
    <location>
        <begin position="569"/>
        <end position="621"/>
    </location>
</feature>
<dbReference type="InterPro" id="IPR001610">
    <property type="entry name" value="PAC"/>
</dbReference>
<feature type="domain" description="PAC" evidence="15">
    <location>
        <begin position="436"/>
        <end position="488"/>
    </location>
</feature>
<dbReference type="Pfam" id="PF02518">
    <property type="entry name" value="HATPase_c"/>
    <property type="match status" value="1"/>
</dbReference>
<feature type="region of interest" description="Disordered" evidence="11">
    <location>
        <begin position="630"/>
        <end position="651"/>
    </location>
</feature>
<gene>
    <name evidence="17" type="ORF">GCM10008939_18420</name>
</gene>
<keyword evidence="5" id="KW-0808">Transferase</keyword>
<dbReference type="SMART" id="SM00387">
    <property type="entry name" value="HATPase_c"/>
    <property type="match status" value="1"/>
</dbReference>
<dbReference type="SUPFAM" id="SSF55781">
    <property type="entry name" value="GAF domain-like"/>
    <property type="match status" value="1"/>
</dbReference>
<dbReference type="SUPFAM" id="SSF55874">
    <property type="entry name" value="ATPase domain of HSP90 chaperone/DNA topoisomerase II/histidine kinase"/>
    <property type="match status" value="1"/>
</dbReference>
<dbReference type="Gene3D" id="3.30.565.10">
    <property type="entry name" value="Histidine kinase-like ATPase, C-terminal domain"/>
    <property type="match status" value="1"/>
</dbReference>
<dbReference type="InterPro" id="IPR006189">
    <property type="entry name" value="CHASE_dom"/>
</dbReference>
<evidence type="ECO:0000256" key="2">
    <source>
        <dbReference type="ARBA" id="ARBA00004370"/>
    </source>
</evidence>
<evidence type="ECO:0000313" key="18">
    <source>
        <dbReference type="Proteomes" id="UP000635726"/>
    </source>
</evidence>
<dbReference type="InterPro" id="IPR005467">
    <property type="entry name" value="His_kinase_dom"/>
</dbReference>
<dbReference type="EMBL" id="BMOE01000005">
    <property type="protein sequence ID" value="GGJ74437.1"/>
    <property type="molecule type" value="Genomic_DNA"/>
</dbReference>
<evidence type="ECO:0000256" key="10">
    <source>
        <dbReference type="SAM" id="Coils"/>
    </source>
</evidence>
<protein>
    <recommendedName>
        <fullName evidence="3">histidine kinase</fullName>
        <ecNumber evidence="3">2.7.13.3</ecNumber>
    </recommendedName>
</protein>
<dbReference type="CDD" id="cd00082">
    <property type="entry name" value="HisKA"/>
    <property type="match status" value="1"/>
</dbReference>
<dbReference type="PROSITE" id="PS50839">
    <property type="entry name" value="CHASE"/>
    <property type="match status" value="1"/>
</dbReference>
<dbReference type="Proteomes" id="UP000635726">
    <property type="component" value="Unassembled WGS sequence"/>
</dbReference>
<keyword evidence="9 12" id="KW-0472">Membrane</keyword>
<dbReference type="Gene3D" id="3.30.450.40">
    <property type="match status" value="1"/>
</dbReference>
<evidence type="ECO:0000256" key="8">
    <source>
        <dbReference type="ARBA" id="ARBA00022989"/>
    </source>
</evidence>
<evidence type="ECO:0000259" key="14">
    <source>
        <dbReference type="PROSITE" id="PS50112"/>
    </source>
</evidence>
<dbReference type="InterPro" id="IPR003661">
    <property type="entry name" value="HisK_dim/P_dom"/>
</dbReference>
<feature type="coiled-coil region" evidence="10">
    <location>
        <begin position="833"/>
        <end position="867"/>
    </location>
</feature>
<name>A0A917PFD7_9DEIO</name>
<dbReference type="InterPro" id="IPR000014">
    <property type="entry name" value="PAS"/>
</dbReference>
<dbReference type="GO" id="GO:0000156">
    <property type="term" value="F:phosphorelay response regulator activity"/>
    <property type="evidence" value="ECO:0007669"/>
    <property type="project" value="TreeGrafter"/>
</dbReference>
<comment type="catalytic activity">
    <reaction evidence="1">
        <text>ATP + protein L-histidine = ADP + protein N-phospho-L-histidine.</text>
        <dbReference type="EC" id="2.7.13.3"/>
    </reaction>
</comment>
<dbReference type="InterPro" id="IPR000700">
    <property type="entry name" value="PAS-assoc_C"/>
</dbReference>
<dbReference type="PROSITE" id="PS50109">
    <property type="entry name" value="HIS_KIN"/>
    <property type="match status" value="1"/>
</dbReference>
<evidence type="ECO:0000256" key="12">
    <source>
        <dbReference type="SAM" id="Phobius"/>
    </source>
</evidence>
<feature type="domain" description="CHASE" evidence="16">
    <location>
        <begin position="176"/>
        <end position="262"/>
    </location>
</feature>
<evidence type="ECO:0000256" key="4">
    <source>
        <dbReference type="ARBA" id="ARBA00022553"/>
    </source>
</evidence>
<evidence type="ECO:0000313" key="17">
    <source>
        <dbReference type="EMBL" id="GGJ74437.1"/>
    </source>
</evidence>
<feature type="compositionally biased region" description="Basic and acidic residues" evidence="11">
    <location>
        <begin position="630"/>
        <end position="640"/>
    </location>
</feature>